<dbReference type="EMBL" id="JAAAID010000805">
    <property type="protein sequence ID" value="KAG0013758.1"/>
    <property type="molecule type" value="Genomic_DNA"/>
</dbReference>
<organism evidence="2 3">
    <name type="scientific">Entomortierella chlamydospora</name>
    <dbReference type="NCBI Taxonomy" id="101097"/>
    <lineage>
        <taxon>Eukaryota</taxon>
        <taxon>Fungi</taxon>
        <taxon>Fungi incertae sedis</taxon>
        <taxon>Mucoromycota</taxon>
        <taxon>Mortierellomycotina</taxon>
        <taxon>Mortierellomycetes</taxon>
        <taxon>Mortierellales</taxon>
        <taxon>Mortierellaceae</taxon>
        <taxon>Entomortierella</taxon>
    </lineage>
</organism>
<dbReference type="InterPro" id="IPR001585">
    <property type="entry name" value="TAL/FSA"/>
</dbReference>
<dbReference type="PANTHER" id="PTHR10683">
    <property type="entry name" value="TRANSALDOLASE"/>
    <property type="match status" value="1"/>
</dbReference>
<dbReference type="AlphaFoldDB" id="A0A9P6SZQ2"/>
<dbReference type="Pfam" id="PF00923">
    <property type="entry name" value="TAL_FSA"/>
    <property type="match status" value="1"/>
</dbReference>
<sequence>MSALDQLKQYTTVVSDTGDFESIAQYKPTDATTNPSLILAASQKASYAPLIDDAIAYGKKQGG</sequence>
<proteinExistence type="predicted"/>
<dbReference type="GO" id="GO:0005975">
    <property type="term" value="P:carbohydrate metabolic process"/>
    <property type="evidence" value="ECO:0007669"/>
    <property type="project" value="InterPro"/>
</dbReference>
<evidence type="ECO:0000313" key="2">
    <source>
        <dbReference type="EMBL" id="KAG0013758.1"/>
    </source>
</evidence>
<accession>A0A9P6SZQ2</accession>
<gene>
    <name evidence="2" type="primary">TAL1</name>
    <name evidence="2" type="ORF">BGZ80_010878</name>
</gene>
<keyword evidence="1" id="KW-0704">Schiff base</keyword>
<name>A0A9P6SZQ2_9FUNG</name>
<dbReference type="Gene3D" id="3.20.20.70">
    <property type="entry name" value="Aldolase class I"/>
    <property type="match status" value="1"/>
</dbReference>
<protein>
    <submittedName>
        <fullName evidence="2">Sedoheptulose-7-phosphate:D-glyceraldehyde-3-phosphate transaldolase</fullName>
    </submittedName>
</protein>
<feature type="non-terminal residue" evidence="2">
    <location>
        <position position="63"/>
    </location>
</feature>
<comment type="caution">
    <text evidence="2">The sequence shown here is derived from an EMBL/GenBank/DDBJ whole genome shotgun (WGS) entry which is preliminary data.</text>
</comment>
<dbReference type="InterPro" id="IPR018225">
    <property type="entry name" value="Transaldolase_AS"/>
</dbReference>
<reference evidence="2" key="1">
    <citation type="journal article" date="2020" name="Fungal Divers.">
        <title>Resolving the Mortierellaceae phylogeny through synthesis of multi-gene phylogenetics and phylogenomics.</title>
        <authorList>
            <person name="Vandepol N."/>
            <person name="Liber J."/>
            <person name="Desiro A."/>
            <person name="Na H."/>
            <person name="Kennedy M."/>
            <person name="Barry K."/>
            <person name="Grigoriev I.V."/>
            <person name="Miller A.N."/>
            <person name="O'Donnell K."/>
            <person name="Stajich J.E."/>
            <person name="Bonito G."/>
        </authorList>
    </citation>
    <scope>NUCLEOTIDE SEQUENCE</scope>
    <source>
        <strain evidence="2">NRRL 2769</strain>
    </source>
</reference>
<dbReference type="PANTHER" id="PTHR10683:SF18">
    <property type="entry name" value="TRANSALDOLASE"/>
    <property type="match status" value="1"/>
</dbReference>
<keyword evidence="3" id="KW-1185">Reference proteome</keyword>
<dbReference type="Proteomes" id="UP000703661">
    <property type="component" value="Unassembled WGS sequence"/>
</dbReference>
<dbReference type="InterPro" id="IPR013785">
    <property type="entry name" value="Aldolase_TIM"/>
</dbReference>
<dbReference type="GO" id="GO:0004801">
    <property type="term" value="F:transaldolase activity"/>
    <property type="evidence" value="ECO:0007669"/>
    <property type="project" value="TreeGrafter"/>
</dbReference>
<dbReference type="PROSITE" id="PS01054">
    <property type="entry name" value="TRANSALDOLASE_1"/>
    <property type="match status" value="1"/>
</dbReference>
<evidence type="ECO:0000313" key="3">
    <source>
        <dbReference type="Proteomes" id="UP000703661"/>
    </source>
</evidence>
<dbReference type="GO" id="GO:0009052">
    <property type="term" value="P:pentose-phosphate shunt, non-oxidative branch"/>
    <property type="evidence" value="ECO:0007669"/>
    <property type="project" value="TreeGrafter"/>
</dbReference>
<evidence type="ECO:0000256" key="1">
    <source>
        <dbReference type="ARBA" id="ARBA00023270"/>
    </source>
</evidence>
<dbReference type="SUPFAM" id="SSF51569">
    <property type="entry name" value="Aldolase"/>
    <property type="match status" value="1"/>
</dbReference>